<reference evidence="1" key="1">
    <citation type="submission" date="2022-11" db="EMBL/GenBank/DDBJ databases">
        <title>beta-Carotene-producing bacterium, Jeongeuplla avenae sp. nov., alleviates the salt stress of Arabidopsis seedlings.</title>
        <authorList>
            <person name="Jiang L."/>
            <person name="Lee J."/>
        </authorList>
    </citation>
    <scope>NUCLEOTIDE SEQUENCE</scope>
    <source>
        <strain evidence="1">DY_R2A_6</strain>
    </source>
</reference>
<sequence length="357" mass="37533">MRDFVYNANPGRVVFGSGTLSRLPGEVERLNLTRVLVVATPEQEADAHRIAGMIGARAAAVFAGARMHTPTEVTAKAMEVVAAERIDGLVAVGGGSTTGLAKALAMRTDLPQIVAPTTYAGSEMTPILGETENGRKVTRSDPRILPEVVIYDVDLTLTLPVAMSVTSGMNAVAHAVEALYAREANPIVSMMAERAIAALAAALPAIHARPDDREARSEALFGAWLCGVCLGSVGMALHHKICHTLGGTYDLPHAETHTAVLPHAIAYNAAHAPDAMEALKRALSTQDPAGAAFDLAQGLGATMALERLGLPERAMDEVPDLVLASPYWNPAPLEREPLRRLVSAAHAGRHPATAPKS</sequence>
<keyword evidence="2" id="KW-1185">Reference proteome</keyword>
<evidence type="ECO:0000313" key="2">
    <source>
        <dbReference type="Proteomes" id="UP001163223"/>
    </source>
</evidence>
<evidence type="ECO:0000313" key="1">
    <source>
        <dbReference type="EMBL" id="WAJ28883.1"/>
    </source>
</evidence>
<name>A0ACD4NPW3_9HYPH</name>
<protein>
    <submittedName>
        <fullName evidence="1">Maleylacetate reductase</fullName>
    </submittedName>
</protein>
<gene>
    <name evidence="1" type="ORF">OXU80_01110</name>
</gene>
<organism evidence="1 2">
    <name type="scientific">Antarcticirhabdus aurantiaca</name>
    <dbReference type="NCBI Taxonomy" id="2606717"/>
    <lineage>
        <taxon>Bacteria</taxon>
        <taxon>Pseudomonadati</taxon>
        <taxon>Pseudomonadota</taxon>
        <taxon>Alphaproteobacteria</taxon>
        <taxon>Hyphomicrobiales</taxon>
        <taxon>Aurantimonadaceae</taxon>
        <taxon>Antarcticirhabdus</taxon>
    </lineage>
</organism>
<proteinExistence type="predicted"/>
<dbReference type="EMBL" id="CP113520">
    <property type="protein sequence ID" value="WAJ28883.1"/>
    <property type="molecule type" value="Genomic_DNA"/>
</dbReference>
<dbReference type="Proteomes" id="UP001163223">
    <property type="component" value="Chromosome"/>
</dbReference>
<accession>A0ACD4NPW3</accession>